<sequence length="48" mass="5189">MGHPDLANDRGLNCPGQLLRSIRTCKGSRGYPVVFAQGDTAFTRAALR</sequence>
<protein>
    <submittedName>
        <fullName evidence="1">Putidacin l1</fullName>
    </submittedName>
</protein>
<organism evidence="1 2">
    <name type="scientific">Qipengyuania citrea LAMA 915</name>
    <dbReference type="NCBI Taxonomy" id="1306953"/>
    <lineage>
        <taxon>Bacteria</taxon>
        <taxon>Pseudomonadati</taxon>
        <taxon>Pseudomonadota</taxon>
        <taxon>Alphaproteobacteria</taxon>
        <taxon>Sphingomonadales</taxon>
        <taxon>Erythrobacteraceae</taxon>
        <taxon>Qipengyuania</taxon>
    </lineage>
</organism>
<dbReference type="EMBL" id="JYNE01000026">
    <property type="protein sequence ID" value="KNH01602.1"/>
    <property type="molecule type" value="Genomic_DNA"/>
</dbReference>
<accession>A0A0L1KCM4</accession>
<evidence type="ECO:0000313" key="1">
    <source>
        <dbReference type="EMBL" id="KNH01602.1"/>
    </source>
</evidence>
<proteinExistence type="predicted"/>
<dbReference type="AlphaFoldDB" id="A0A0L1KCM4"/>
<gene>
    <name evidence="1" type="ORF">J121_736</name>
</gene>
<comment type="caution">
    <text evidence="1">The sequence shown here is derived from an EMBL/GenBank/DDBJ whole genome shotgun (WGS) entry which is preliminary data.</text>
</comment>
<name>A0A0L1KCM4_9SPHN</name>
<reference evidence="1" key="1">
    <citation type="submission" date="2015-02" db="EMBL/GenBank/DDBJ databases">
        <authorList>
            <person name="Chooi Y.-H."/>
        </authorList>
    </citation>
    <scope>NUCLEOTIDE SEQUENCE [LARGE SCALE GENOMIC DNA]</scope>
    <source>
        <strain evidence="1">LAMA 915</strain>
    </source>
</reference>
<dbReference type="Proteomes" id="UP000037446">
    <property type="component" value="Unassembled WGS sequence"/>
</dbReference>
<evidence type="ECO:0000313" key="2">
    <source>
        <dbReference type="Proteomes" id="UP000037446"/>
    </source>
</evidence>